<dbReference type="STRING" id="69960.SAMN05421720_105223"/>
<dbReference type="Gene3D" id="3.40.50.2000">
    <property type="entry name" value="Glycogen Phosphorylase B"/>
    <property type="match status" value="2"/>
</dbReference>
<dbReference type="GO" id="GO:0016757">
    <property type="term" value="F:glycosyltransferase activity"/>
    <property type="evidence" value="ECO:0007669"/>
    <property type="project" value="TreeGrafter"/>
</dbReference>
<keyword evidence="2" id="KW-0808">Transferase</keyword>
<proteinExistence type="predicted"/>
<dbReference type="PANTHER" id="PTHR12526">
    <property type="entry name" value="GLYCOSYLTRANSFERASE"/>
    <property type="match status" value="1"/>
</dbReference>
<sequence length="340" mass="35992">MLIRTLKARSEERYQHVLVTLMGGELLTPIQAAGVDVVSLANRSKLGRVIALAGLVRRLRPALIHARLSSAGLWSRLATALAGYRGPFLQAHGGETYRGHGLKRRLMERFRAGAISRHVCVSRSVADHLLAHGHRRDDLVIIPNGITMAGIEGRDARPMADPPRFVCVGRLSEEKGQDVLVAAMAHLRDSGIAVRLDLVGDGPLRPQVEALISDHGLGGQIGLLGMRNDVGRLLATYDGFILPSLTEGLSLALLEGMAAGLPVVATAVGETPLVVGDDGWLVPPRDPAALADALAAVVGAPDAALAKAADGQARVRQTFTMDAMADRYLNLIDGTLEAAT</sequence>
<dbReference type="EMBL" id="FNAP01000005">
    <property type="protein sequence ID" value="SDE31970.1"/>
    <property type="molecule type" value="Genomic_DNA"/>
</dbReference>
<keyword evidence="3" id="KW-1185">Reference proteome</keyword>
<dbReference type="Pfam" id="PF13692">
    <property type="entry name" value="Glyco_trans_1_4"/>
    <property type="match status" value="1"/>
</dbReference>
<dbReference type="SUPFAM" id="SSF53756">
    <property type="entry name" value="UDP-Glycosyltransferase/glycogen phosphorylase"/>
    <property type="match status" value="1"/>
</dbReference>
<evidence type="ECO:0000259" key="1">
    <source>
        <dbReference type="Pfam" id="PF13439"/>
    </source>
</evidence>
<organism evidence="2 3">
    <name type="scientific">Rhodospira trueperi</name>
    <dbReference type="NCBI Taxonomy" id="69960"/>
    <lineage>
        <taxon>Bacteria</taxon>
        <taxon>Pseudomonadati</taxon>
        <taxon>Pseudomonadota</taxon>
        <taxon>Alphaproteobacteria</taxon>
        <taxon>Rhodospirillales</taxon>
        <taxon>Rhodospirillaceae</taxon>
        <taxon>Rhodospira</taxon>
    </lineage>
</organism>
<gene>
    <name evidence="2" type="ORF">SAMN05421720_105223</name>
</gene>
<reference evidence="2 3" key="1">
    <citation type="submission" date="2016-10" db="EMBL/GenBank/DDBJ databases">
        <authorList>
            <person name="de Groot N.N."/>
        </authorList>
    </citation>
    <scope>NUCLEOTIDE SEQUENCE [LARGE SCALE GENOMIC DNA]</scope>
    <source>
        <strain evidence="2 3">ATCC 700224</strain>
    </source>
</reference>
<evidence type="ECO:0000313" key="2">
    <source>
        <dbReference type="EMBL" id="SDE31970.1"/>
    </source>
</evidence>
<name>A0A1G7BZL1_9PROT</name>
<dbReference type="Proteomes" id="UP000199412">
    <property type="component" value="Unassembled WGS sequence"/>
</dbReference>
<evidence type="ECO:0000313" key="3">
    <source>
        <dbReference type="Proteomes" id="UP000199412"/>
    </source>
</evidence>
<dbReference type="AlphaFoldDB" id="A0A1G7BZL1"/>
<feature type="domain" description="Glycosyltransferase subfamily 4-like N-terminal" evidence="1">
    <location>
        <begin position="42"/>
        <end position="146"/>
    </location>
</feature>
<dbReference type="Pfam" id="PF13439">
    <property type="entry name" value="Glyco_transf_4"/>
    <property type="match status" value="1"/>
</dbReference>
<dbReference type="PANTHER" id="PTHR12526:SF636">
    <property type="entry name" value="BLL3647 PROTEIN"/>
    <property type="match status" value="1"/>
</dbReference>
<accession>A0A1G7BZL1</accession>
<protein>
    <submittedName>
        <fullName evidence="2">Glycosyltransferase involved in cell wall bisynthesis</fullName>
    </submittedName>
</protein>
<dbReference type="InterPro" id="IPR028098">
    <property type="entry name" value="Glyco_trans_4-like_N"/>
</dbReference>